<feature type="domain" description="Tle cognate immunity protein 4 C-terminal" evidence="3">
    <location>
        <begin position="228"/>
        <end position="270"/>
    </location>
</feature>
<evidence type="ECO:0000256" key="1">
    <source>
        <dbReference type="SAM" id="MobiDB-lite"/>
    </source>
</evidence>
<evidence type="ECO:0000256" key="2">
    <source>
        <dbReference type="SAM" id="SignalP"/>
    </source>
</evidence>
<evidence type="ECO:0000313" key="5">
    <source>
        <dbReference type="Proteomes" id="UP000255528"/>
    </source>
</evidence>
<feature type="chain" id="PRO_5017053683" description="Tle cognate immunity protein 4 C-terminal domain-containing protein" evidence="2">
    <location>
        <begin position="22"/>
        <end position="399"/>
    </location>
</feature>
<evidence type="ECO:0000313" key="4">
    <source>
        <dbReference type="EMBL" id="SUW65202.1"/>
    </source>
</evidence>
<feature type="signal peptide" evidence="2">
    <location>
        <begin position="1"/>
        <end position="21"/>
    </location>
</feature>
<dbReference type="RefSeq" id="WP_172588707.1">
    <property type="nucleotide sequence ID" value="NZ_UIGI01000001.1"/>
</dbReference>
<organism evidence="4 5">
    <name type="scientific">Buttiauxella agrestis</name>
    <dbReference type="NCBI Taxonomy" id="82977"/>
    <lineage>
        <taxon>Bacteria</taxon>
        <taxon>Pseudomonadati</taxon>
        <taxon>Pseudomonadota</taxon>
        <taxon>Gammaproteobacteria</taxon>
        <taxon>Enterobacterales</taxon>
        <taxon>Enterobacteriaceae</taxon>
        <taxon>Buttiauxella</taxon>
    </lineage>
</organism>
<dbReference type="AlphaFoldDB" id="A0A381CBG6"/>
<evidence type="ECO:0000259" key="3">
    <source>
        <dbReference type="Pfam" id="PF18426"/>
    </source>
</evidence>
<keyword evidence="2" id="KW-0732">Signal</keyword>
<dbReference type="InterPro" id="IPR041290">
    <property type="entry name" value="Tli4_C"/>
</dbReference>
<proteinExistence type="predicted"/>
<protein>
    <recommendedName>
        <fullName evidence="3">Tle cognate immunity protein 4 C-terminal domain-containing protein</fullName>
    </recommendedName>
</protein>
<reference evidence="4 5" key="1">
    <citation type="submission" date="2018-06" db="EMBL/GenBank/DDBJ databases">
        <authorList>
            <consortium name="Pathogen Informatics"/>
            <person name="Doyle S."/>
        </authorList>
    </citation>
    <scope>NUCLEOTIDE SEQUENCE [LARGE SCALE GENOMIC DNA]</scope>
    <source>
        <strain evidence="4 5">NCTC12119</strain>
    </source>
</reference>
<gene>
    <name evidence="4" type="ORF">NCTC12119_03733</name>
</gene>
<name>A0A381CBG6_9ENTR</name>
<dbReference type="Pfam" id="PF18426">
    <property type="entry name" value="Tli4_C"/>
    <property type="match status" value="1"/>
</dbReference>
<accession>A0A381CBG6</accession>
<feature type="region of interest" description="Disordered" evidence="1">
    <location>
        <begin position="270"/>
        <end position="289"/>
    </location>
</feature>
<dbReference type="EMBL" id="UIGI01000001">
    <property type="protein sequence ID" value="SUW65202.1"/>
    <property type="molecule type" value="Genomic_DNA"/>
</dbReference>
<sequence>MKTLPLSVLFSCLAFPYCVTAQEWKNECIGYYQLQLPDNLEVALYPVEDFVNPKKQPESDGDIKTRLYASPGITFDKTYYKQKRGVVQAQFTELKYGKYELGISSESPELIGFSAYKERAKDNIIFWNNVRKQYEALNFRMFKESIMPEAEFNQRYGYLIKDYPDAFTIYESRGYTIYINKERRLYHFWGDYQKNTGDKSQTAEKQLHDSEPEVLSLLNRFRPRKLYEVPTEQGFCLPYGFIAGDSGHEKRNMGVTYRLKDHPDVSIFFQDLGPNPGPGEQRPYERRPDEKMSAKDYVTYFWNRRYGHSFREIKLYGKGFSSPKIDHRDGAAAFAKFTRRSKEVDFGYMAYVKGNAENTEPGLLFYVIRDSRQAKDQLPMDKDELEKIAEHIVSSIKRR</sequence>
<dbReference type="Proteomes" id="UP000255528">
    <property type="component" value="Unassembled WGS sequence"/>
</dbReference>